<organism evidence="2 3">
    <name type="scientific">Streptomyces mauvecolor</name>
    <dbReference type="NCBI Taxonomy" id="58345"/>
    <lineage>
        <taxon>Bacteria</taxon>
        <taxon>Bacillati</taxon>
        <taxon>Actinomycetota</taxon>
        <taxon>Actinomycetes</taxon>
        <taxon>Kitasatosporales</taxon>
        <taxon>Streptomycetaceae</taxon>
        <taxon>Streptomyces</taxon>
    </lineage>
</organism>
<dbReference type="RefSeq" id="WP_344375224.1">
    <property type="nucleotide sequence ID" value="NZ_BAAASQ010000010.1"/>
</dbReference>
<dbReference type="Gene3D" id="3.40.80.10">
    <property type="entry name" value="Peptidoglycan recognition protein-like"/>
    <property type="match status" value="1"/>
</dbReference>
<dbReference type="SUPFAM" id="SSF55846">
    <property type="entry name" value="N-acetylmuramoyl-L-alanine amidase-like"/>
    <property type="match status" value="1"/>
</dbReference>
<accession>A0ABV9UL08</accession>
<comment type="caution">
    <text evidence="2">The sequence shown here is derived from an EMBL/GenBank/DDBJ whole genome shotgun (WGS) entry which is preliminary data.</text>
</comment>
<proteinExistence type="predicted"/>
<sequence>MSTPLSAEAFVSALRAEGVAVVEVDGWRDHNRNHKGAWGPVNGVIVHHTVSSGTDSSVRLCYDGYDELPGPLCHGVIAKDGTVHLVGNGRANHAGGGDPAVLNAVIGENYDTRPPATHQHEGSSGAVDGNARFYGFECVNLGDGSDPWPAAQLDAIERVSAALCRAHGWSAKSVIGHLEWSDWKSDPRGFGMPDMRSRIAARLSGKPDDTSESAAALAAAARAEGPRRHQPFPGAEFFTEGRNSPVITAMGRRLVAEGCSAYAEGPGPRWSSADRASYALWQQKLGFDGADADGVPGRSSWDALKVPYTA</sequence>
<dbReference type="NCBIfam" id="NF038080">
    <property type="entry name" value="PG_bind_siph"/>
    <property type="match status" value="1"/>
</dbReference>
<feature type="domain" description="N-acetylmuramoyl-L-alanine amidase" evidence="1">
    <location>
        <begin position="27"/>
        <end position="188"/>
    </location>
</feature>
<reference evidence="3" key="1">
    <citation type="journal article" date="2019" name="Int. J. Syst. Evol. Microbiol.">
        <title>The Global Catalogue of Microorganisms (GCM) 10K type strain sequencing project: providing services to taxonomists for standard genome sequencing and annotation.</title>
        <authorList>
            <consortium name="The Broad Institute Genomics Platform"/>
            <consortium name="The Broad Institute Genome Sequencing Center for Infectious Disease"/>
            <person name="Wu L."/>
            <person name="Ma J."/>
        </authorList>
    </citation>
    <scope>NUCLEOTIDE SEQUENCE [LARGE SCALE GENOMIC DNA]</scope>
    <source>
        <strain evidence="3">CCM 7224</strain>
    </source>
</reference>
<dbReference type="Pfam" id="PF01510">
    <property type="entry name" value="Amidase_2"/>
    <property type="match status" value="1"/>
</dbReference>
<dbReference type="CDD" id="cd06583">
    <property type="entry name" value="PGRP"/>
    <property type="match status" value="1"/>
</dbReference>
<dbReference type="InterPro" id="IPR036505">
    <property type="entry name" value="Amidase/PGRP_sf"/>
</dbReference>
<keyword evidence="3" id="KW-1185">Reference proteome</keyword>
<dbReference type="InterPro" id="IPR002502">
    <property type="entry name" value="Amidase_domain"/>
</dbReference>
<protein>
    <submittedName>
        <fullName evidence="2">Peptidoglycan-binding protein</fullName>
    </submittedName>
</protein>
<dbReference type="Proteomes" id="UP001595834">
    <property type="component" value="Unassembled WGS sequence"/>
</dbReference>
<gene>
    <name evidence="2" type="ORF">ACFPFX_07260</name>
</gene>
<evidence type="ECO:0000259" key="1">
    <source>
        <dbReference type="SMART" id="SM00644"/>
    </source>
</evidence>
<dbReference type="EMBL" id="JBHSIZ010000006">
    <property type="protein sequence ID" value="MFC4956100.1"/>
    <property type="molecule type" value="Genomic_DNA"/>
</dbReference>
<evidence type="ECO:0000313" key="3">
    <source>
        <dbReference type="Proteomes" id="UP001595834"/>
    </source>
</evidence>
<evidence type="ECO:0000313" key="2">
    <source>
        <dbReference type="EMBL" id="MFC4956100.1"/>
    </source>
</evidence>
<dbReference type="InterPro" id="IPR047763">
    <property type="entry name" value="PG_bind_dom_phiBT1-type"/>
</dbReference>
<dbReference type="SMART" id="SM00644">
    <property type="entry name" value="Ami_2"/>
    <property type="match status" value="1"/>
</dbReference>
<name>A0ABV9UL08_9ACTN</name>